<accession>A0A561TIC8</accession>
<gene>
    <name evidence="1" type="ORF">FHX78_113820</name>
</gene>
<dbReference type="Proteomes" id="UP000316603">
    <property type="component" value="Unassembled WGS sequence"/>
</dbReference>
<dbReference type="EMBL" id="VIWV01000001">
    <property type="protein sequence ID" value="TWF86829.1"/>
    <property type="molecule type" value="Genomic_DNA"/>
</dbReference>
<proteinExistence type="predicted"/>
<dbReference type="AlphaFoldDB" id="A0A561TIC8"/>
<protein>
    <submittedName>
        <fullName evidence="1">Uncharacterized protein</fullName>
    </submittedName>
</protein>
<keyword evidence="2" id="KW-1185">Reference proteome</keyword>
<name>A0A561TIC8_9ACTN</name>
<dbReference type="RefSeq" id="WP_145868653.1">
    <property type="nucleotide sequence ID" value="NZ_BNCE01000002.1"/>
</dbReference>
<evidence type="ECO:0000313" key="2">
    <source>
        <dbReference type="Proteomes" id="UP000316603"/>
    </source>
</evidence>
<evidence type="ECO:0000313" key="1">
    <source>
        <dbReference type="EMBL" id="TWF86829.1"/>
    </source>
</evidence>
<reference evidence="1 2" key="1">
    <citation type="submission" date="2019-06" db="EMBL/GenBank/DDBJ databases">
        <title>Sequencing the genomes of 1000 actinobacteria strains.</title>
        <authorList>
            <person name="Klenk H.-P."/>
        </authorList>
    </citation>
    <scope>NUCLEOTIDE SEQUENCE [LARGE SCALE GENOMIC DNA]</scope>
    <source>
        <strain evidence="1 2">DSM 41695</strain>
    </source>
</reference>
<sequence>MTWRWEYVPDQETVAAGAPAAFLAEVEKTAGELVRAAEVLHLHGPGYQGADEGAKHAFVAGGFFVFMVTPRSELVTIWQVTPDPLP</sequence>
<comment type="caution">
    <text evidence="1">The sequence shown here is derived from an EMBL/GenBank/DDBJ whole genome shotgun (WGS) entry which is preliminary data.</text>
</comment>
<dbReference type="OrthoDB" id="3431977at2"/>
<organism evidence="1 2">
    <name type="scientific">Streptomyces capillispiralis</name>
    <dbReference type="NCBI Taxonomy" id="68182"/>
    <lineage>
        <taxon>Bacteria</taxon>
        <taxon>Bacillati</taxon>
        <taxon>Actinomycetota</taxon>
        <taxon>Actinomycetes</taxon>
        <taxon>Kitasatosporales</taxon>
        <taxon>Streptomycetaceae</taxon>
        <taxon>Streptomyces</taxon>
    </lineage>
</organism>